<keyword evidence="8 18" id="KW-0408">Iron</keyword>
<dbReference type="PRINTS" id="PR00385">
    <property type="entry name" value="P450"/>
</dbReference>
<keyword evidence="3" id="KW-0153">Cholesterol metabolism</keyword>
<gene>
    <name evidence="19" type="ordered locus">Mycch_0942</name>
</gene>
<evidence type="ECO:0000256" key="18">
    <source>
        <dbReference type="RuleBase" id="RU000461"/>
    </source>
</evidence>
<dbReference type="CDD" id="cd11033">
    <property type="entry name" value="CYP142-like"/>
    <property type="match status" value="1"/>
</dbReference>
<dbReference type="GO" id="GO:0020037">
    <property type="term" value="F:heme binding"/>
    <property type="evidence" value="ECO:0007669"/>
    <property type="project" value="InterPro"/>
</dbReference>
<sequence length="437" mass="48579">MSEITYIVLTPVKFHRIEGRAMSTPVIDEAANVLADPGAYADEARLHAALAHLRAHAPVSWVDVPGYRPFWAVTRHANIMAIERDNELWINAPRPLLATAATDDLSQANLDAGGGIRTLIHMDDPLHRDVRKVGADWFRPKAMRALKTRVDELAKIYVDKMVENGPECDFVQEVAVNFPLYVILSLLGLPESDFGRMLKLTQEMFGGDDDEFTRGKSPEELHEVITDFFRYFTALTAERRAHPTEDLASAIANARIDGEYLNDIDCLSYYVIVASAGHDTTSAAISGGLLALIENPDQLARLKAHPELMGTAVEEMIRWTTPVKEFMRTATADTEVRGVPIKEGESVLLSYVSANRDEDIFDDPDRFDVGRDPNKHLSFGYGVHFCLGAALARMETNSFFTELVPRLDSIELAGTPAWVATTFVGGLKHLPIRYSLR</sequence>
<dbReference type="GO" id="GO:0006707">
    <property type="term" value="P:cholesterol catabolic process"/>
    <property type="evidence" value="ECO:0007669"/>
    <property type="project" value="TreeGrafter"/>
</dbReference>
<dbReference type="STRING" id="710421.Mycch_0942"/>
<dbReference type="GO" id="GO:0005506">
    <property type="term" value="F:iron ion binding"/>
    <property type="evidence" value="ECO:0007669"/>
    <property type="project" value="InterPro"/>
</dbReference>
<reference evidence="19 20" key="1">
    <citation type="submission" date="2012-06" db="EMBL/GenBank/DDBJ databases">
        <title>Complete sequence of chromosome of Mycobacterium chubuense NBB4.</title>
        <authorList>
            <consortium name="US DOE Joint Genome Institute"/>
            <person name="Lucas S."/>
            <person name="Han J."/>
            <person name="Lapidus A."/>
            <person name="Cheng J.-F."/>
            <person name="Goodwin L."/>
            <person name="Pitluck S."/>
            <person name="Peters L."/>
            <person name="Mikhailova N."/>
            <person name="Teshima H."/>
            <person name="Detter J.C."/>
            <person name="Han C."/>
            <person name="Tapia R."/>
            <person name="Land M."/>
            <person name="Hauser L."/>
            <person name="Kyrpides N."/>
            <person name="Ivanova N."/>
            <person name="Pagani I."/>
            <person name="Mattes T."/>
            <person name="Holmes A."/>
            <person name="Rutledge P."/>
            <person name="Paulsen I."/>
            <person name="Coleman N."/>
            <person name="Woyke T."/>
        </authorList>
    </citation>
    <scope>NUCLEOTIDE SEQUENCE [LARGE SCALE GENOMIC DNA]</scope>
    <source>
        <strain evidence="19 20">NBB4</strain>
    </source>
</reference>
<evidence type="ECO:0000256" key="10">
    <source>
        <dbReference type="ARBA" id="ARBA00023098"/>
    </source>
</evidence>
<keyword evidence="7 18" id="KW-0560">Oxidoreductase</keyword>
<evidence type="ECO:0000313" key="19">
    <source>
        <dbReference type="EMBL" id="AFM15752.1"/>
    </source>
</evidence>
<evidence type="ECO:0000256" key="4">
    <source>
        <dbReference type="ARBA" id="ARBA00022617"/>
    </source>
</evidence>
<dbReference type="Proteomes" id="UP000006057">
    <property type="component" value="Chromosome"/>
</dbReference>
<evidence type="ECO:0000256" key="14">
    <source>
        <dbReference type="ARBA" id="ARBA00070775"/>
    </source>
</evidence>
<keyword evidence="6" id="KW-0442">Lipid degradation</keyword>
<evidence type="ECO:0000256" key="5">
    <source>
        <dbReference type="ARBA" id="ARBA00022723"/>
    </source>
</evidence>
<keyword evidence="10" id="KW-0443">Lipid metabolism</keyword>
<dbReference type="PRINTS" id="PR00359">
    <property type="entry name" value="BP450"/>
</dbReference>
<dbReference type="PANTHER" id="PTHR46696:SF4">
    <property type="entry name" value="BIOTIN BIOSYNTHESIS CYTOCHROME P450"/>
    <property type="match status" value="1"/>
</dbReference>
<keyword evidence="20" id="KW-1185">Reference proteome</keyword>
<evidence type="ECO:0000313" key="20">
    <source>
        <dbReference type="Proteomes" id="UP000006057"/>
    </source>
</evidence>
<keyword evidence="11" id="KW-1207">Sterol metabolism</keyword>
<dbReference type="PATRIC" id="fig|710421.3.peg.949"/>
<dbReference type="PROSITE" id="PS00086">
    <property type="entry name" value="CYTOCHROME_P450"/>
    <property type="match status" value="1"/>
</dbReference>
<dbReference type="GO" id="GO:0036199">
    <property type="term" value="F:cholest-4-en-3-one 26-monooxygenase activity"/>
    <property type="evidence" value="ECO:0007669"/>
    <property type="project" value="TreeGrafter"/>
</dbReference>
<accession>I4BEP5</accession>
<keyword evidence="4 18" id="KW-0349">Heme</keyword>
<dbReference type="HOGENOM" id="CLU_033716_0_2_11"/>
<dbReference type="eggNOG" id="COG2124">
    <property type="taxonomic scope" value="Bacteria"/>
</dbReference>
<keyword evidence="9 18" id="KW-0503">Monooxygenase</keyword>
<comment type="pathway">
    <text evidence="13">Steroid metabolism; cholesterol degradation.</text>
</comment>
<dbReference type="EMBL" id="CP003053">
    <property type="protein sequence ID" value="AFM15752.1"/>
    <property type="molecule type" value="Genomic_DNA"/>
</dbReference>
<evidence type="ECO:0000256" key="8">
    <source>
        <dbReference type="ARBA" id="ARBA00023004"/>
    </source>
</evidence>
<dbReference type="GO" id="GO:0008395">
    <property type="term" value="F:steroid hydroxylase activity"/>
    <property type="evidence" value="ECO:0007669"/>
    <property type="project" value="TreeGrafter"/>
</dbReference>
<dbReference type="InterPro" id="IPR036396">
    <property type="entry name" value="Cyt_P450_sf"/>
</dbReference>
<dbReference type="Pfam" id="PF00067">
    <property type="entry name" value="p450"/>
    <property type="match status" value="2"/>
</dbReference>
<comment type="similarity">
    <text evidence="2 18">Belongs to the cytochrome P450 family.</text>
</comment>
<evidence type="ECO:0000256" key="11">
    <source>
        <dbReference type="ARBA" id="ARBA00023166"/>
    </source>
</evidence>
<dbReference type="PANTHER" id="PTHR46696">
    <property type="entry name" value="P450, PUTATIVE (EUROFUNG)-RELATED"/>
    <property type="match status" value="1"/>
</dbReference>
<evidence type="ECO:0000256" key="3">
    <source>
        <dbReference type="ARBA" id="ARBA00022548"/>
    </source>
</evidence>
<proteinExistence type="inferred from homology"/>
<keyword evidence="5 18" id="KW-0479">Metal-binding</keyword>
<protein>
    <recommendedName>
        <fullName evidence="14">Steroid C26-monooxygenase</fullName>
    </recommendedName>
    <alternativeName>
        <fullName evidence="15">Cholest-4-en-3-one C26-monooxygenase</fullName>
    </alternativeName>
    <alternativeName>
        <fullName evidence="17">Cholesterol C26-monooxygenase</fullName>
    </alternativeName>
    <alternativeName>
        <fullName evidence="16">Steroid C27-monooxygenase</fullName>
    </alternativeName>
</protein>
<dbReference type="SUPFAM" id="SSF48264">
    <property type="entry name" value="Cytochrome P450"/>
    <property type="match status" value="1"/>
</dbReference>
<evidence type="ECO:0000256" key="9">
    <source>
        <dbReference type="ARBA" id="ARBA00023033"/>
    </source>
</evidence>
<dbReference type="KEGG" id="mcb:Mycch_0942"/>
<dbReference type="InterPro" id="IPR002397">
    <property type="entry name" value="Cyt_P450_B"/>
</dbReference>
<evidence type="ECO:0000256" key="7">
    <source>
        <dbReference type="ARBA" id="ARBA00023002"/>
    </source>
</evidence>
<organism evidence="19 20">
    <name type="scientific">Mycolicibacterium chubuense (strain NBB4)</name>
    <name type="common">Mycobacterium chubuense</name>
    <dbReference type="NCBI Taxonomy" id="710421"/>
    <lineage>
        <taxon>Bacteria</taxon>
        <taxon>Bacillati</taxon>
        <taxon>Actinomycetota</taxon>
        <taxon>Actinomycetes</taxon>
        <taxon>Mycobacteriales</taxon>
        <taxon>Mycobacteriaceae</taxon>
        <taxon>Mycolicibacterium</taxon>
    </lineage>
</organism>
<evidence type="ECO:0000256" key="6">
    <source>
        <dbReference type="ARBA" id="ARBA00022963"/>
    </source>
</evidence>
<comment type="cofactor">
    <cofactor evidence="1">
        <name>heme</name>
        <dbReference type="ChEBI" id="CHEBI:30413"/>
    </cofactor>
</comment>
<evidence type="ECO:0000256" key="2">
    <source>
        <dbReference type="ARBA" id="ARBA00010617"/>
    </source>
</evidence>
<evidence type="ECO:0000256" key="16">
    <source>
        <dbReference type="ARBA" id="ARBA00082981"/>
    </source>
</evidence>
<dbReference type="AlphaFoldDB" id="I4BEP5"/>
<evidence type="ECO:0000256" key="13">
    <source>
        <dbReference type="ARBA" id="ARBA00049645"/>
    </source>
</evidence>
<keyword evidence="12" id="KW-0753">Steroid metabolism</keyword>
<dbReference type="FunFam" id="1.10.630.10:FF:000018">
    <property type="entry name" value="Cytochrome P450 monooxygenase"/>
    <property type="match status" value="1"/>
</dbReference>
<evidence type="ECO:0000256" key="17">
    <source>
        <dbReference type="ARBA" id="ARBA00083909"/>
    </source>
</evidence>
<name>I4BEP5_MYCCN</name>
<evidence type="ECO:0000256" key="15">
    <source>
        <dbReference type="ARBA" id="ARBA00079588"/>
    </source>
</evidence>
<evidence type="ECO:0000256" key="12">
    <source>
        <dbReference type="ARBA" id="ARBA00023221"/>
    </source>
</evidence>
<dbReference type="Gene3D" id="1.10.630.10">
    <property type="entry name" value="Cytochrome P450"/>
    <property type="match status" value="1"/>
</dbReference>
<dbReference type="InterPro" id="IPR001128">
    <property type="entry name" value="Cyt_P450"/>
</dbReference>
<dbReference type="InterPro" id="IPR017972">
    <property type="entry name" value="Cyt_P450_CS"/>
</dbReference>
<evidence type="ECO:0000256" key="1">
    <source>
        <dbReference type="ARBA" id="ARBA00001971"/>
    </source>
</evidence>